<evidence type="ECO:0000256" key="6">
    <source>
        <dbReference type="ARBA" id="ARBA00022777"/>
    </source>
</evidence>
<dbReference type="EC" id="2.7.13.3" evidence="2"/>
<evidence type="ECO:0000256" key="5">
    <source>
        <dbReference type="ARBA" id="ARBA00022741"/>
    </source>
</evidence>
<keyword evidence="8" id="KW-0902">Two-component regulatory system</keyword>
<evidence type="ECO:0000256" key="1">
    <source>
        <dbReference type="ARBA" id="ARBA00000085"/>
    </source>
</evidence>
<dbReference type="SMART" id="SM00387">
    <property type="entry name" value="HATPase_c"/>
    <property type="match status" value="1"/>
</dbReference>
<dbReference type="Gene3D" id="3.30.450.20">
    <property type="entry name" value="PAS domain"/>
    <property type="match status" value="4"/>
</dbReference>
<dbReference type="PROSITE" id="PS50109">
    <property type="entry name" value="HIS_KIN"/>
    <property type="match status" value="1"/>
</dbReference>
<dbReference type="InterPro" id="IPR036890">
    <property type="entry name" value="HATPase_C_sf"/>
</dbReference>
<gene>
    <name evidence="12" type="ORF">A6K24_04165</name>
</gene>
<keyword evidence="13" id="KW-1185">Reference proteome</keyword>
<keyword evidence="7" id="KW-0067">ATP-binding</keyword>
<name>A0A179T2L4_9BACI</name>
<dbReference type="Gene3D" id="1.10.287.130">
    <property type="match status" value="1"/>
</dbReference>
<dbReference type="Gene3D" id="3.30.565.10">
    <property type="entry name" value="Histidine kinase-like ATPase, C-terminal domain"/>
    <property type="match status" value="1"/>
</dbReference>
<evidence type="ECO:0000256" key="3">
    <source>
        <dbReference type="ARBA" id="ARBA00022553"/>
    </source>
</evidence>
<dbReference type="CDD" id="cd00130">
    <property type="entry name" value="PAS"/>
    <property type="match status" value="2"/>
</dbReference>
<keyword evidence="3" id="KW-0597">Phosphoprotein</keyword>
<dbReference type="PROSITE" id="PS50112">
    <property type="entry name" value="PAS"/>
    <property type="match status" value="2"/>
</dbReference>
<dbReference type="SUPFAM" id="SSF55874">
    <property type="entry name" value="ATPase domain of HSP90 chaperone/DNA topoisomerase II/histidine kinase"/>
    <property type="match status" value="1"/>
</dbReference>
<evidence type="ECO:0000259" key="10">
    <source>
        <dbReference type="PROSITE" id="PS50109"/>
    </source>
</evidence>
<organism evidence="12 13">
    <name type="scientific">Metabacillus litoralis</name>
    <dbReference type="NCBI Taxonomy" id="152268"/>
    <lineage>
        <taxon>Bacteria</taxon>
        <taxon>Bacillati</taxon>
        <taxon>Bacillota</taxon>
        <taxon>Bacilli</taxon>
        <taxon>Bacillales</taxon>
        <taxon>Bacillaceae</taxon>
        <taxon>Metabacillus</taxon>
    </lineage>
</organism>
<dbReference type="Pfam" id="PF00989">
    <property type="entry name" value="PAS"/>
    <property type="match status" value="1"/>
</dbReference>
<comment type="caution">
    <text evidence="12">The sequence shown here is derived from an EMBL/GenBank/DDBJ whole genome shotgun (WGS) entry which is preliminary data.</text>
</comment>
<dbReference type="NCBIfam" id="TIGR00229">
    <property type="entry name" value="sensory_box"/>
    <property type="match status" value="4"/>
</dbReference>
<dbReference type="PANTHER" id="PTHR43065">
    <property type="entry name" value="SENSOR HISTIDINE KINASE"/>
    <property type="match status" value="1"/>
</dbReference>
<dbReference type="InterPro" id="IPR013767">
    <property type="entry name" value="PAS_fold"/>
</dbReference>
<dbReference type="Pfam" id="PF00512">
    <property type="entry name" value="HisKA"/>
    <property type="match status" value="1"/>
</dbReference>
<dbReference type="PANTHER" id="PTHR43065:SF34">
    <property type="entry name" value="SPORULATION KINASE A"/>
    <property type="match status" value="1"/>
</dbReference>
<evidence type="ECO:0000256" key="2">
    <source>
        <dbReference type="ARBA" id="ARBA00012438"/>
    </source>
</evidence>
<dbReference type="Proteomes" id="UP000078534">
    <property type="component" value="Unassembled WGS sequence"/>
</dbReference>
<dbReference type="SUPFAM" id="SSF55785">
    <property type="entry name" value="PYP-like sensor domain (PAS domain)"/>
    <property type="match status" value="4"/>
</dbReference>
<evidence type="ECO:0000313" key="13">
    <source>
        <dbReference type="Proteomes" id="UP000078534"/>
    </source>
</evidence>
<proteinExistence type="predicted"/>
<dbReference type="InterPro" id="IPR003661">
    <property type="entry name" value="HisK_dim/P_dom"/>
</dbReference>
<dbReference type="SMART" id="SM00091">
    <property type="entry name" value="PAS"/>
    <property type="match status" value="4"/>
</dbReference>
<dbReference type="InterPro" id="IPR000014">
    <property type="entry name" value="PAS"/>
</dbReference>
<protein>
    <recommendedName>
        <fullName evidence="2">histidine kinase</fullName>
        <ecNumber evidence="2">2.7.13.3</ecNumber>
    </recommendedName>
</protein>
<dbReference type="InterPro" id="IPR005467">
    <property type="entry name" value="His_kinase_dom"/>
</dbReference>
<feature type="domain" description="PAS" evidence="11">
    <location>
        <begin position="272"/>
        <end position="323"/>
    </location>
</feature>
<sequence>MKQTMEENEIVTMKEQLAELKAENELLKTKVLQHENILEGALDAVAIFDEQMRFIDVNSSACHMFQLTKIELCKRNLYDFLTLIPKNEIKQLVDELYKKDSFGKEVVVKLENGQVRFLEISLHRRAFNGYDLAMLKDVSFKKMLERERTINEQLFKDLFHRAVDGIVIFDQHGSFIDANGSFCTSFEINKVQLNSYALNDFIDKQDNDKLDKLWGVLKENGSAKGELPVVLKNGDKKIFEFTTTSNIINGFYMAIMRDITEKRSMELKLYKSEERFREIFENAIDAIMIWRKDGQILRVNQAASRTFELAEEELVTRNILDFIDQTTLAFAKVKKEYFQMGAIREELLFHMPNGQNKELEFTSKMDIAEGHHLTIFRNVSERKRMVKILKESEQKFRKIFDGAMDGIVLFNNDFEIIEANPSAMRILNGSSENIISFNLYELLFSDLKQDRVHTEFASTYWEESLQEITYKFENGEEKILEFTLKSNINENMNLAVFRDVTEKRELEEQLRKSDTLNVVGELAAGIAHEIRNPMTALKGFIQLLEGSVKDDFSMYFNVITSELSRIESIITEFLILARPQAIKYLKIEIGKIMKETIDLLNAQAILVNVQMKLSLEKDLPLIYCEPNQLKQVFINVLKNAIEVMTKGGQIDVQIKRKDERHIVVSIIDRGTGISEDKIKRLGQPFYTTKERGTGLGLMVSYKIIEEHRGIVDVESEEGKGTTFHITLPINQ</sequence>
<dbReference type="RefSeq" id="WP_066331090.1">
    <property type="nucleotide sequence ID" value="NZ_LWSG01000012.1"/>
</dbReference>
<comment type="catalytic activity">
    <reaction evidence="1">
        <text>ATP + protein L-histidine = ADP + protein N-phospho-L-histidine.</text>
        <dbReference type="EC" id="2.7.13.3"/>
    </reaction>
</comment>
<dbReference type="Pfam" id="PF13426">
    <property type="entry name" value="PAS_9"/>
    <property type="match status" value="1"/>
</dbReference>
<keyword evidence="4" id="KW-0808">Transferase</keyword>
<dbReference type="InterPro" id="IPR004358">
    <property type="entry name" value="Sig_transdc_His_kin-like_C"/>
</dbReference>
<keyword evidence="6 12" id="KW-0418">Kinase</keyword>
<feature type="coiled-coil region" evidence="9">
    <location>
        <begin position="3"/>
        <end position="37"/>
    </location>
</feature>
<evidence type="ECO:0000256" key="8">
    <source>
        <dbReference type="ARBA" id="ARBA00023012"/>
    </source>
</evidence>
<dbReference type="SUPFAM" id="SSF47384">
    <property type="entry name" value="Homodimeric domain of signal transducing histidine kinase"/>
    <property type="match status" value="1"/>
</dbReference>
<feature type="domain" description="PAS" evidence="11">
    <location>
        <begin position="392"/>
        <end position="443"/>
    </location>
</feature>
<keyword evidence="5" id="KW-0547">Nucleotide-binding</keyword>
<dbReference type="PRINTS" id="PR00344">
    <property type="entry name" value="BCTRLSENSOR"/>
</dbReference>
<evidence type="ECO:0000256" key="7">
    <source>
        <dbReference type="ARBA" id="ARBA00022840"/>
    </source>
</evidence>
<accession>A0A179T2L4</accession>
<dbReference type="InterPro" id="IPR035965">
    <property type="entry name" value="PAS-like_dom_sf"/>
</dbReference>
<reference evidence="13" key="1">
    <citation type="submission" date="2016-04" db="EMBL/GenBank/DDBJ databases">
        <authorList>
            <person name="Lyu Z."/>
            <person name="Lyu W."/>
        </authorList>
    </citation>
    <scope>NUCLEOTIDE SEQUENCE [LARGE SCALE GENOMIC DNA]</scope>
    <source>
        <strain evidence="13">C44</strain>
    </source>
</reference>
<dbReference type="InterPro" id="IPR003594">
    <property type="entry name" value="HATPase_dom"/>
</dbReference>
<dbReference type="GO" id="GO:0005524">
    <property type="term" value="F:ATP binding"/>
    <property type="evidence" value="ECO:0007669"/>
    <property type="project" value="UniProtKB-KW"/>
</dbReference>
<dbReference type="AlphaFoldDB" id="A0A179T2L4"/>
<keyword evidence="9" id="KW-0175">Coiled coil</keyword>
<dbReference type="GO" id="GO:0000155">
    <property type="term" value="F:phosphorelay sensor kinase activity"/>
    <property type="evidence" value="ECO:0007669"/>
    <property type="project" value="InterPro"/>
</dbReference>
<evidence type="ECO:0000313" key="12">
    <source>
        <dbReference type="EMBL" id="OAS86713.1"/>
    </source>
</evidence>
<dbReference type="CDD" id="cd00082">
    <property type="entry name" value="HisKA"/>
    <property type="match status" value="1"/>
</dbReference>
<dbReference type="GO" id="GO:0006355">
    <property type="term" value="P:regulation of DNA-templated transcription"/>
    <property type="evidence" value="ECO:0007669"/>
    <property type="project" value="InterPro"/>
</dbReference>
<evidence type="ECO:0000256" key="9">
    <source>
        <dbReference type="SAM" id="Coils"/>
    </source>
</evidence>
<dbReference type="Pfam" id="PF13188">
    <property type="entry name" value="PAS_8"/>
    <property type="match status" value="2"/>
</dbReference>
<evidence type="ECO:0000256" key="4">
    <source>
        <dbReference type="ARBA" id="ARBA00022679"/>
    </source>
</evidence>
<dbReference type="SMART" id="SM00388">
    <property type="entry name" value="HisKA"/>
    <property type="match status" value="1"/>
</dbReference>
<evidence type="ECO:0000259" key="11">
    <source>
        <dbReference type="PROSITE" id="PS50112"/>
    </source>
</evidence>
<dbReference type="EMBL" id="LWSG01000012">
    <property type="protein sequence ID" value="OAS86713.1"/>
    <property type="molecule type" value="Genomic_DNA"/>
</dbReference>
<dbReference type="STRING" id="152268.A6K24_04165"/>
<dbReference type="Pfam" id="PF02518">
    <property type="entry name" value="HATPase_c"/>
    <property type="match status" value="1"/>
</dbReference>
<dbReference type="InterPro" id="IPR036097">
    <property type="entry name" value="HisK_dim/P_sf"/>
</dbReference>
<feature type="domain" description="Histidine kinase" evidence="10">
    <location>
        <begin position="525"/>
        <end position="731"/>
    </location>
</feature>